<accession>A0A2P2KCD6</accession>
<dbReference type="InterPro" id="IPR021109">
    <property type="entry name" value="Peptidase_aspartic_dom_sf"/>
</dbReference>
<feature type="domain" description="Peptidase A1" evidence="2">
    <location>
        <begin position="1"/>
        <end position="94"/>
    </location>
</feature>
<dbReference type="Pfam" id="PF14541">
    <property type="entry name" value="TAXi_C"/>
    <property type="match status" value="1"/>
</dbReference>
<proteinExistence type="predicted"/>
<evidence type="ECO:0000256" key="1">
    <source>
        <dbReference type="SAM" id="Phobius"/>
    </source>
</evidence>
<evidence type="ECO:0000313" key="3">
    <source>
        <dbReference type="EMBL" id="MBX03396.1"/>
    </source>
</evidence>
<dbReference type="InterPro" id="IPR032799">
    <property type="entry name" value="TAXi_C"/>
</dbReference>
<dbReference type="EMBL" id="GGEC01022912">
    <property type="protein sequence ID" value="MBX03396.1"/>
    <property type="molecule type" value="Transcribed_RNA"/>
</dbReference>
<keyword evidence="1" id="KW-0472">Membrane</keyword>
<reference evidence="3" key="1">
    <citation type="submission" date="2018-02" db="EMBL/GenBank/DDBJ databases">
        <title>Rhizophora mucronata_Transcriptome.</title>
        <authorList>
            <person name="Meera S.P."/>
            <person name="Sreeshan A."/>
            <person name="Augustine A."/>
        </authorList>
    </citation>
    <scope>NUCLEOTIDE SEQUENCE</scope>
    <source>
        <tissue evidence="3">Leaf</tissue>
    </source>
</reference>
<keyword evidence="1" id="KW-0812">Transmembrane</keyword>
<dbReference type="Gene3D" id="2.40.70.10">
    <property type="entry name" value="Acid Proteases"/>
    <property type="match status" value="1"/>
</dbReference>
<dbReference type="InterPro" id="IPR033121">
    <property type="entry name" value="PEPTIDASE_A1"/>
</dbReference>
<sequence>MIPVQYLLRFSFPLYPCSVDDGFPVVKFHFEESLILTVYPHDYLFQISDRVWCFGWQTTAMQSKDGKDVTLLGDLVLSNKFVLYDIENQVIGWTEYNCSSSIKIKDENSGSVYSVGAHNLSSAPCLTSGTFVPILLLLFAVFHRFT</sequence>
<organism evidence="3">
    <name type="scientific">Rhizophora mucronata</name>
    <name type="common">Asiatic mangrove</name>
    <dbReference type="NCBI Taxonomy" id="61149"/>
    <lineage>
        <taxon>Eukaryota</taxon>
        <taxon>Viridiplantae</taxon>
        <taxon>Streptophyta</taxon>
        <taxon>Embryophyta</taxon>
        <taxon>Tracheophyta</taxon>
        <taxon>Spermatophyta</taxon>
        <taxon>Magnoliopsida</taxon>
        <taxon>eudicotyledons</taxon>
        <taxon>Gunneridae</taxon>
        <taxon>Pentapetalae</taxon>
        <taxon>rosids</taxon>
        <taxon>fabids</taxon>
        <taxon>Malpighiales</taxon>
        <taxon>Rhizophoraceae</taxon>
        <taxon>Rhizophora</taxon>
    </lineage>
</organism>
<protein>
    <recommendedName>
        <fullName evidence="2">Peptidase A1 domain-containing protein</fullName>
    </recommendedName>
</protein>
<keyword evidence="1" id="KW-1133">Transmembrane helix</keyword>
<dbReference type="PROSITE" id="PS51767">
    <property type="entry name" value="PEPTIDASE_A1"/>
    <property type="match status" value="1"/>
</dbReference>
<feature type="transmembrane region" description="Helical" evidence="1">
    <location>
        <begin position="121"/>
        <end position="142"/>
    </location>
</feature>
<dbReference type="AlphaFoldDB" id="A0A2P2KCD6"/>
<dbReference type="SUPFAM" id="SSF50630">
    <property type="entry name" value="Acid proteases"/>
    <property type="match status" value="1"/>
</dbReference>
<evidence type="ECO:0000259" key="2">
    <source>
        <dbReference type="PROSITE" id="PS51767"/>
    </source>
</evidence>
<name>A0A2P2KCD6_RHIMU</name>